<dbReference type="CDD" id="cd01300">
    <property type="entry name" value="YtcJ_like"/>
    <property type="match status" value="1"/>
</dbReference>
<keyword evidence="2" id="KW-0378">Hydrolase</keyword>
<dbReference type="PANTHER" id="PTHR22642:SF2">
    <property type="entry name" value="PROTEIN LONG AFTER FAR-RED 3"/>
    <property type="match status" value="1"/>
</dbReference>
<dbReference type="Pfam" id="PF07969">
    <property type="entry name" value="Amidohydro_3"/>
    <property type="match status" value="1"/>
</dbReference>
<name>A0ABV5STJ3_9MICO</name>
<organism evidence="2 3">
    <name type="scientific">Agromyces lapidis</name>
    <dbReference type="NCBI Taxonomy" id="279574"/>
    <lineage>
        <taxon>Bacteria</taxon>
        <taxon>Bacillati</taxon>
        <taxon>Actinomycetota</taxon>
        <taxon>Actinomycetes</taxon>
        <taxon>Micrococcales</taxon>
        <taxon>Microbacteriaceae</taxon>
        <taxon>Agromyces</taxon>
    </lineage>
</organism>
<dbReference type="GO" id="GO:0016787">
    <property type="term" value="F:hydrolase activity"/>
    <property type="evidence" value="ECO:0007669"/>
    <property type="project" value="UniProtKB-KW"/>
</dbReference>
<dbReference type="PANTHER" id="PTHR22642">
    <property type="entry name" value="IMIDAZOLONEPROPIONASE"/>
    <property type="match status" value="1"/>
</dbReference>
<reference evidence="2 3" key="1">
    <citation type="submission" date="2024-09" db="EMBL/GenBank/DDBJ databases">
        <authorList>
            <person name="Sun Q."/>
            <person name="Mori K."/>
        </authorList>
    </citation>
    <scope>NUCLEOTIDE SEQUENCE [LARGE SCALE GENOMIC DNA]</scope>
    <source>
        <strain evidence="2 3">JCM 14321</strain>
    </source>
</reference>
<dbReference type="InterPro" id="IPR033932">
    <property type="entry name" value="YtcJ-like"/>
</dbReference>
<proteinExistence type="predicted"/>
<dbReference type="EMBL" id="JBHMBL010000003">
    <property type="protein sequence ID" value="MFB9643647.1"/>
    <property type="molecule type" value="Genomic_DNA"/>
</dbReference>
<evidence type="ECO:0000313" key="3">
    <source>
        <dbReference type="Proteomes" id="UP001589667"/>
    </source>
</evidence>
<dbReference type="Gene3D" id="2.30.40.10">
    <property type="entry name" value="Urease, subunit C, domain 1"/>
    <property type="match status" value="1"/>
</dbReference>
<dbReference type="SUPFAM" id="SSF51556">
    <property type="entry name" value="Metallo-dependent hydrolases"/>
    <property type="match status" value="1"/>
</dbReference>
<dbReference type="Gene3D" id="3.10.310.70">
    <property type="match status" value="1"/>
</dbReference>
<keyword evidence="3" id="KW-1185">Reference proteome</keyword>
<dbReference type="InterPro" id="IPR032466">
    <property type="entry name" value="Metal_Hydrolase"/>
</dbReference>
<dbReference type="InterPro" id="IPR013108">
    <property type="entry name" value="Amidohydro_3"/>
</dbReference>
<accession>A0ABV5STJ3</accession>
<comment type="caution">
    <text evidence="2">The sequence shown here is derived from an EMBL/GenBank/DDBJ whole genome shotgun (WGS) entry which is preliminary data.</text>
</comment>
<evidence type="ECO:0000259" key="1">
    <source>
        <dbReference type="Pfam" id="PF07969"/>
    </source>
</evidence>
<sequence>MTLDLLITGARVRTFDPAQPWAEAIGVTGDRIAYVGSAAEAPAARRRIEADGRLVTPGVIDSHNHLLLGFDEDAVSLEGAHTLDEVRRRIAAFAAARPELPWICAENAVYAVVENRRPNAHDLAGLDPQGRPIFVTTYDQHSVWLDRRALEVLGVADGGEIAWGRAERDADGEATGWVTDFYTSAMTVAGLAALQRDIPMYSPERRYRKLQSSMRMATALGITTVVEPQVPLAELPLFERALAEGVLSSRVIAALFHPVGADGGFRRTLSDTIANAAENADASGLLRLGPVKLYSDDVIEPHTALMLDDYANRPGRRGRPSYAGNGGRELVDVVTELDRLGLQTHTHATGDGGIRLALDAIEHAQRVNGTVDRRHGVVHVECLHPDDLPRFAGLGATAAMQPRHCSPDLVAGTWMENVGEERWDRAWRFRSLLDSGATVAFSSDWQVGEMDPLVGVFSAATRAALDGGDAWTAGERVGFDRSLEAYTVHGARAWHLEGSRGRLAVGMDADLVVWSGDLYTHEHEPSGLLGEHAEVTMVGGRVVHSRGAVADVVGAAAAADPAAGREVFDAHAHEHGH</sequence>
<gene>
    <name evidence="2" type="ORF">ACFFQV_15245</name>
</gene>
<protein>
    <submittedName>
        <fullName evidence="2">Amidohydrolase</fullName>
        <ecNumber evidence="2">3.5.-.-</ecNumber>
    </submittedName>
</protein>
<dbReference type="Gene3D" id="3.20.20.140">
    <property type="entry name" value="Metal-dependent hydrolases"/>
    <property type="match status" value="1"/>
</dbReference>
<dbReference type="InterPro" id="IPR011059">
    <property type="entry name" value="Metal-dep_hydrolase_composite"/>
</dbReference>
<dbReference type="EC" id="3.5.-.-" evidence="2"/>
<dbReference type="RefSeq" id="WP_157425412.1">
    <property type="nucleotide sequence ID" value="NZ_BAAANI010000003.1"/>
</dbReference>
<dbReference type="Proteomes" id="UP001589667">
    <property type="component" value="Unassembled WGS sequence"/>
</dbReference>
<dbReference type="SUPFAM" id="SSF51338">
    <property type="entry name" value="Composite domain of metallo-dependent hydrolases"/>
    <property type="match status" value="1"/>
</dbReference>
<evidence type="ECO:0000313" key="2">
    <source>
        <dbReference type="EMBL" id="MFB9643647.1"/>
    </source>
</evidence>
<feature type="domain" description="Amidohydrolase 3" evidence="1">
    <location>
        <begin position="48"/>
        <end position="544"/>
    </location>
</feature>